<dbReference type="Proteomes" id="UP000798951">
    <property type="component" value="Unassembled WGS sequence"/>
</dbReference>
<evidence type="ECO:0000313" key="2">
    <source>
        <dbReference type="Proteomes" id="UP000798951"/>
    </source>
</evidence>
<comment type="caution">
    <text evidence="1">The sequence shown here is derived from an EMBL/GenBank/DDBJ whole genome shotgun (WGS) entry which is preliminary data.</text>
</comment>
<proteinExistence type="predicted"/>
<reference evidence="1 2" key="1">
    <citation type="submission" date="2019-07" db="EMBL/GenBank/DDBJ databases">
        <title>Genomic Encyclopedia of Type Strains, Phase IV (KMG-IV): sequencing the most valuable type-strain genomes for metagenomic binning, comparative biology and taxonomic classification.</title>
        <authorList>
            <person name="Goeker M."/>
        </authorList>
    </citation>
    <scope>NUCLEOTIDE SEQUENCE [LARGE SCALE GENOMIC DNA]</scope>
    <source>
        <strain evidence="1 2">DSM 44831</strain>
    </source>
</reference>
<sequence length="82" mass="9363">MRRRRSRRLVLADKVFRWSLTHRHTVGDDGAYRECRETLTVWPEGIRGCWRIVFADGPDRLVGGPYLHGGGVCLSATRPISI</sequence>
<name>A0ABQ6YIN5_9NOCA</name>
<gene>
    <name evidence="1" type="ORF">FNL39_10640</name>
</gene>
<keyword evidence="2" id="KW-1185">Reference proteome</keyword>
<accession>A0ABQ6YIN5</accession>
<evidence type="ECO:0000313" key="1">
    <source>
        <dbReference type="EMBL" id="KAF0845655.1"/>
    </source>
</evidence>
<protein>
    <submittedName>
        <fullName evidence="1">Uncharacterized protein</fullName>
    </submittedName>
</protein>
<organism evidence="1 2">
    <name type="scientific">Nocardia caishijiensis</name>
    <dbReference type="NCBI Taxonomy" id="184756"/>
    <lineage>
        <taxon>Bacteria</taxon>
        <taxon>Bacillati</taxon>
        <taxon>Actinomycetota</taxon>
        <taxon>Actinomycetes</taxon>
        <taxon>Mycobacteriales</taxon>
        <taxon>Nocardiaceae</taxon>
        <taxon>Nocardia</taxon>
    </lineage>
</organism>
<dbReference type="EMBL" id="VMSD01000006">
    <property type="protein sequence ID" value="KAF0845655.1"/>
    <property type="molecule type" value="Genomic_DNA"/>
</dbReference>